<evidence type="ECO:0000256" key="3">
    <source>
        <dbReference type="ARBA" id="ARBA00022692"/>
    </source>
</evidence>
<dbReference type="InterPro" id="IPR036259">
    <property type="entry name" value="MFS_trans_sf"/>
</dbReference>
<feature type="transmembrane region" description="Helical" evidence="6">
    <location>
        <begin position="145"/>
        <end position="167"/>
    </location>
</feature>
<dbReference type="Gene3D" id="1.20.1250.20">
    <property type="entry name" value="MFS general substrate transporter like domains"/>
    <property type="match status" value="1"/>
</dbReference>
<dbReference type="InterPro" id="IPR005829">
    <property type="entry name" value="Sugar_transporter_CS"/>
</dbReference>
<keyword evidence="2" id="KW-0813">Transport</keyword>
<keyword evidence="5 6" id="KW-0472">Membrane</keyword>
<dbReference type="PANTHER" id="PTHR23531:SF2">
    <property type="entry name" value="PERMEASE"/>
    <property type="match status" value="1"/>
</dbReference>
<accession>A0ABY3SGX7</accession>
<dbReference type="RefSeq" id="WP_235119078.1">
    <property type="nucleotide sequence ID" value="NZ_CP090978.1"/>
</dbReference>
<feature type="transmembrane region" description="Helical" evidence="6">
    <location>
        <begin position="110"/>
        <end position="133"/>
    </location>
</feature>
<feature type="domain" description="Major facilitator superfamily (MFS) profile" evidence="7">
    <location>
        <begin position="19"/>
        <end position="393"/>
    </location>
</feature>
<feature type="transmembrane region" description="Helical" evidence="6">
    <location>
        <begin position="86"/>
        <end position="104"/>
    </location>
</feature>
<dbReference type="InterPro" id="IPR011701">
    <property type="entry name" value="MFS"/>
</dbReference>
<feature type="transmembrane region" description="Helical" evidence="6">
    <location>
        <begin position="304"/>
        <end position="324"/>
    </location>
</feature>
<keyword evidence="9" id="KW-1185">Reference proteome</keyword>
<keyword evidence="4 6" id="KW-1133">Transmembrane helix</keyword>
<feature type="transmembrane region" description="Helical" evidence="6">
    <location>
        <begin position="218"/>
        <end position="239"/>
    </location>
</feature>
<dbReference type="EMBL" id="CP090978">
    <property type="protein sequence ID" value="UJF32735.1"/>
    <property type="molecule type" value="Genomic_DNA"/>
</dbReference>
<evidence type="ECO:0000256" key="4">
    <source>
        <dbReference type="ARBA" id="ARBA00022989"/>
    </source>
</evidence>
<evidence type="ECO:0000256" key="6">
    <source>
        <dbReference type="SAM" id="Phobius"/>
    </source>
</evidence>
<comment type="subcellular location">
    <subcellularLocation>
        <location evidence="1">Cell membrane</location>
        <topology evidence="1">Multi-pass membrane protein</topology>
    </subcellularLocation>
</comment>
<feature type="transmembrane region" description="Helical" evidence="6">
    <location>
        <begin position="251"/>
        <end position="269"/>
    </location>
</feature>
<dbReference type="SUPFAM" id="SSF103473">
    <property type="entry name" value="MFS general substrate transporter"/>
    <property type="match status" value="1"/>
</dbReference>
<dbReference type="InterPro" id="IPR052714">
    <property type="entry name" value="MFS_Exporter"/>
</dbReference>
<dbReference type="CDD" id="cd17489">
    <property type="entry name" value="MFS_YfcJ_like"/>
    <property type="match status" value="1"/>
</dbReference>
<feature type="transmembrane region" description="Helical" evidence="6">
    <location>
        <begin position="344"/>
        <end position="364"/>
    </location>
</feature>
<feature type="transmembrane region" description="Helical" evidence="6">
    <location>
        <begin position="173"/>
        <end position="197"/>
    </location>
</feature>
<dbReference type="InterPro" id="IPR020846">
    <property type="entry name" value="MFS_dom"/>
</dbReference>
<reference evidence="8 9" key="1">
    <citation type="journal article" date="2024" name="Int. J. Syst. Evol. Microbiol.">
        <title>Paenibacillus hexagrammi sp. nov., a novel bacterium isolated from the gut content of Hexagrammos agrammus.</title>
        <authorList>
            <person name="Jung H.K."/>
            <person name="Kim D.G."/>
            <person name="Zin H."/>
            <person name="Park J."/>
            <person name="Jung H."/>
            <person name="Kim Y.O."/>
            <person name="Kong H.J."/>
            <person name="Kim J.W."/>
            <person name="Kim Y.S."/>
        </authorList>
    </citation>
    <scope>NUCLEOTIDE SEQUENCE [LARGE SCALE GENOMIC DNA]</scope>
    <source>
        <strain evidence="8 9">YPD9-1</strain>
    </source>
</reference>
<feature type="transmembrane region" description="Helical" evidence="6">
    <location>
        <begin position="20"/>
        <end position="44"/>
    </location>
</feature>
<evidence type="ECO:0000256" key="1">
    <source>
        <dbReference type="ARBA" id="ARBA00004651"/>
    </source>
</evidence>
<feature type="transmembrane region" description="Helical" evidence="6">
    <location>
        <begin position="281"/>
        <end position="298"/>
    </location>
</feature>
<dbReference type="Pfam" id="PF07690">
    <property type="entry name" value="MFS_1"/>
    <property type="match status" value="1"/>
</dbReference>
<name>A0ABY3SGX7_9BACL</name>
<sequence>MNQSNESSIESQSKLWNRSFIAVCLSSFFLFMTFYMLAVTLPLFVTESLGGKESQVGLVMTSFIVSAVIFRPLTGKWMDEISRRKLILTALLIFAGCTAMYPFIHSYPMLLGLRLLHGIGFGMASTATGAVAVEIVPDHRKGEGVGYFSLFMSLAMVVGPFLGLSIMQTHNNMLLFGICILFAVLSLLCGAILRIPARKETIGVTSQKGWRKFVEPRALPISLTGSVLAFSYGAITTFLSVYAKEMGLGSYSSYFFMVFALMIVLSRPFTGKLFDRSGPHVLVYPGVILFTLGMIALSMAHSPIVFLGAGGMLGLGFGAMLPSYQTIAVQSAPPHRRGLATGTYFLLFDSGYGIGSSVLGAVAAGSSFQTMYFIAGIVVAGSAILYYTLFHRQQSKSRKSASGADGVNDAHEATIPHVASE</sequence>
<evidence type="ECO:0000313" key="8">
    <source>
        <dbReference type="EMBL" id="UJF32735.1"/>
    </source>
</evidence>
<dbReference type="PROSITE" id="PS00217">
    <property type="entry name" value="SUGAR_TRANSPORT_2"/>
    <property type="match status" value="1"/>
</dbReference>
<evidence type="ECO:0000256" key="5">
    <source>
        <dbReference type="ARBA" id="ARBA00023136"/>
    </source>
</evidence>
<organism evidence="8 9">
    <name type="scientific">Paenibacillus hexagrammi</name>
    <dbReference type="NCBI Taxonomy" id="2908839"/>
    <lineage>
        <taxon>Bacteria</taxon>
        <taxon>Bacillati</taxon>
        <taxon>Bacillota</taxon>
        <taxon>Bacilli</taxon>
        <taxon>Bacillales</taxon>
        <taxon>Paenibacillaceae</taxon>
        <taxon>Paenibacillus</taxon>
    </lineage>
</organism>
<dbReference type="PROSITE" id="PS50850">
    <property type="entry name" value="MFS"/>
    <property type="match status" value="1"/>
</dbReference>
<gene>
    <name evidence="8" type="ORF">L0M14_24465</name>
</gene>
<evidence type="ECO:0000259" key="7">
    <source>
        <dbReference type="PROSITE" id="PS50850"/>
    </source>
</evidence>
<evidence type="ECO:0000313" key="9">
    <source>
        <dbReference type="Proteomes" id="UP001649230"/>
    </source>
</evidence>
<proteinExistence type="predicted"/>
<dbReference type="PANTHER" id="PTHR23531">
    <property type="entry name" value="QUINOLENE RESISTANCE PROTEIN NORA"/>
    <property type="match status" value="1"/>
</dbReference>
<dbReference type="Proteomes" id="UP001649230">
    <property type="component" value="Chromosome"/>
</dbReference>
<feature type="transmembrane region" description="Helical" evidence="6">
    <location>
        <begin position="370"/>
        <end position="390"/>
    </location>
</feature>
<feature type="transmembrane region" description="Helical" evidence="6">
    <location>
        <begin position="56"/>
        <end position="74"/>
    </location>
</feature>
<protein>
    <submittedName>
        <fullName evidence="8">MFS transporter</fullName>
    </submittedName>
</protein>
<keyword evidence="3 6" id="KW-0812">Transmembrane</keyword>
<evidence type="ECO:0000256" key="2">
    <source>
        <dbReference type="ARBA" id="ARBA00022448"/>
    </source>
</evidence>